<feature type="compositionally biased region" description="Low complexity" evidence="7">
    <location>
        <begin position="7"/>
        <end position="18"/>
    </location>
</feature>
<evidence type="ECO:0000256" key="1">
    <source>
        <dbReference type="ARBA" id="ARBA00004127"/>
    </source>
</evidence>
<feature type="transmembrane region" description="Helical" evidence="8">
    <location>
        <begin position="207"/>
        <end position="229"/>
    </location>
</feature>
<dbReference type="FunFam" id="1.20.1250.20:FF:000286">
    <property type="entry name" value="MFS efflux transporter"/>
    <property type="match status" value="1"/>
</dbReference>
<feature type="transmembrane region" description="Helical" evidence="8">
    <location>
        <begin position="422"/>
        <end position="440"/>
    </location>
</feature>
<feature type="transmembrane region" description="Helical" evidence="8">
    <location>
        <begin position="391"/>
        <end position="416"/>
    </location>
</feature>
<dbReference type="PANTHER" id="PTHR23514">
    <property type="entry name" value="BYPASS OF STOP CODON PROTEIN 6"/>
    <property type="match status" value="1"/>
</dbReference>
<keyword evidence="4 8" id="KW-0812">Transmembrane</keyword>
<feature type="transmembrane region" description="Helical" evidence="8">
    <location>
        <begin position="144"/>
        <end position="165"/>
    </location>
</feature>
<feature type="domain" description="Major facilitator superfamily (MFS) profile" evidence="9">
    <location>
        <begin position="57"/>
        <end position="443"/>
    </location>
</feature>
<sequence length="443" mass="47709">MERSRGSRSSRGSLGSMRAPLLDPESVDAVYGTGEAVVDYDGAPLESWNNPKSNIIKVLVAFVGFTVMGLTDSAIGALLPSIEQHYDLSDVQVSLAILIPFAGSLVSTVLSNWFHYQLGRGGVAILGVTCMLCNYLCAQTCPPFPVLVMFFTVGGMGAGLLNGTWNAWIGAFADAHGVLGVLQGFYALGGIVGPALITYILSQGVPWYFYYRVMAFAAASLLVVDIYAFRKDGPQQYREKCVEDDSSDEESESASFWDAFHLKQVWLLSALVYCYQGTEMGLSHWVVTYMIRARHGDPKKMGLISSCLWTGLTLGRIMLGFVTGRFKNQKRVVSIYFAAALVADLAFWFLTGDIVSSAVAIFAIGFFTGPVYPSAMILATSILPKRMHVPGISAATGLAGVGAAMFPVAIGAALSLLGAPSLQPIIFFFLSLTTCIWIIMPSH</sequence>
<dbReference type="InterPro" id="IPR036259">
    <property type="entry name" value="MFS_trans_sf"/>
</dbReference>
<feature type="transmembrane region" description="Helical" evidence="8">
    <location>
        <begin position="58"/>
        <end position="79"/>
    </location>
</feature>
<evidence type="ECO:0000256" key="8">
    <source>
        <dbReference type="SAM" id="Phobius"/>
    </source>
</evidence>
<dbReference type="InterPro" id="IPR051788">
    <property type="entry name" value="MFS_Transporter"/>
</dbReference>
<accession>A0A060TB01</accession>
<evidence type="ECO:0000256" key="5">
    <source>
        <dbReference type="ARBA" id="ARBA00022989"/>
    </source>
</evidence>
<keyword evidence="5 8" id="KW-1133">Transmembrane helix</keyword>
<proteinExistence type="inferred from homology"/>
<dbReference type="GO" id="GO:0016020">
    <property type="term" value="C:membrane"/>
    <property type="evidence" value="ECO:0007669"/>
    <property type="project" value="TreeGrafter"/>
</dbReference>
<dbReference type="InterPro" id="IPR020846">
    <property type="entry name" value="MFS_dom"/>
</dbReference>
<dbReference type="EMBL" id="HG937692">
    <property type="protein sequence ID" value="CDP36067.1"/>
    <property type="molecule type" value="Genomic_DNA"/>
</dbReference>
<feature type="transmembrane region" description="Helical" evidence="8">
    <location>
        <begin position="121"/>
        <end position="138"/>
    </location>
</feature>
<feature type="transmembrane region" description="Helical" evidence="8">
    <location>
        <begin position="177"/>
        <end position="201"/>
    </location>
</feature>
<dbReference type="InterPro" id="IPR011701">
    <property type="entry name" value="MFS"/>
</dbReference>
<dbReference type="PROSITE" id="PS50850">
    <property type="entry name" value="MFS"/>
    <property type="match status" value="1"/>
</dbReference>
<name>A0A060TB01_BLAAD</name>
<evidence type="ECO:0000256" key="6">
    <source>
        <dbReference type="ARBA" id="ARBA00023136"/>
    </source>
</evidence>
<dbReference type="GO" id="GO:0022857">
    <property type="term" value="F:transmembrane transporter activity"/>
    <property type="evidence" value="ECO:0007669"/>
    <property type="project" value="InterPro"/>
</dbReference>
<feature type="transmembrane region" description="Helical" evidence="8">
    <location>
        <begin position="91"/>
        <end position="114"/>
    </location>
</feature>
<feature type="transmembrane region" description="Helical" evidence="8">
    <location>
        <begin position="357"/>
        <end position="379"/>
    </location>
</feature>
<feature type="region of interest" description="Disordered" evidence="7">
    <location>
        <begin position="1"/>
        <end position="20"/>
    </location>
</feature>
<dbReference type="PhylomeDB" id="A0A060TB01"/>
<feature type="transmembrane region" description="Helical" evidence="8">
    <location>
        <begin position="265"/>
        <end position="291"/>
    </location>
</feature>
<dbReference type="SUPFAM" id="SSF103473">
    <property type="entry name" value="MFS general substrate transporter"/>
    <property type="match status" value="1"/>
</dbReference>
<organism evidence="10">
    <name type="scientific">Blastobotrys adeninivorans</name>
    <name type="common">Yeast</name>
    <name type="synonym">Arxula adeninivorans</name>
    <dbReference type="NCBI Taxonomy" id="409370"/>
    <lineage>
        <taxon>Eukaryota</taxon>
        <taxon>Fungi</taxon>
        <taxon>Dikarya</taxon>
        <taxon>Ascomycota</taxon>
        <taxon>Saccharomycotina</taxon>
        <taxon>Dipodascomycetes</taxon>
        <taxon>Dipodascales</taxon>
        <taxon>Trichomonascaceae</taxon>
        <taxon>Blastobotrys</taxon>
    </lineage>
</organism>
<reference evidence="10" key="1">
    <citation type="submission" date="2014-02" db="EMBL/GenBank/DDBJ databases">
        <authorList>
            <person name="Genoscope - CEA"/>
        </authorList>
    </citation>
    <scope>NUCLEOTIDE SEQUENCE</scope>
    <source>
        <strain evidence="10">LS3</strain>
    </source>
</reference>
<protein>
    <submittedName>
        <fullName evidence="10">ARAD1B04554p</fullName>
    </submittedName>
</protein>
<evidence type="ECO:0000256" key="3">
    <source>
        <dbReference type="ARBA" id="ARBA00022448"/>
    </source>
</evidence>
<dbReference type="Gene3D" id="1.20.1250.20">
    <property type="entry name" value="MFS general substrate transporter like domains"/>
    <property type="match status" value="2"/>
</dbReference>
<dbReference type="PANTHER" id="PTHR23514:SF3">
    <property type="entry name" value="BYPASS OF STOP CODON PROTEIN 6"/>
    <property type="match status" value="1"/>
</dbReference>
<evidence type="ECO:0000256" key="2">
    <source>
        <dbReference type="ARBA" id="ARBA00008335"/>
    </source>
</evidence>
<evidence type="ECO:0000313" key="10">
    <source>
        <dbReference type="EMBL" id="CDP36067.1"/>
    </source>
</evidence>
<dbReference type="GO" id="GO:0012505">
    <property type="term" value="C:endomembrane system"/>
    <property type="evidence" value="ECO:0007669"/>
    <property type="project" value="UniProtKB-SubCell"/>
</dbReference>
<keyword evidence="6 8" id="KW-0472">Membrane</keyword>
<reference evidence="10" key="2">
    <citation type="submission" date="2014-06" db="EMBL/GenBank/DDBJ databases">
        <title>The complete genome of Blastobotrys (Arxula) adeninivorans LS3 - a yeast of biotechnological interest.</title>
        <authorList>
            <person name="Kunze G."/>
            <person name="Gaillardin C."/>
            <person name="Czernicka M."/>
            <person name="Durrens P."/>
            <person name="Martin T."/>
            <person name="Boer E."/>
            <person name="Gabaldon T."/>
            <person name="Cruz J."/>
            <person name="Talla E."/>
            <person name="Marck C."/>
            <person name="Goffeau A."/>
            <person name="Barbe V."/>
            <person name="Baret P."/>
            <person name="Baronian K."/>
            <person name="Beier S."/>
            <person name="Bleykasten C."/>
            <person name="Bode R."/>
            <person name="Casaregola S."/>
            <person name="Despons L."/>
            <person name="Fairhead C."/>
            <person name="Giersberg M."/>
            <person name="Gierski P."/>
            <person name="Hahnel U."/>
            <person name="Hartmann A."/>
            <person name="Jankowska D."/>
            <person name="Jubin C."/>
            <person name="Jung P."/>
            <person name="Lafontaine I."/>
            <person name="Leh-Louis V."/>
            <person name="Lemaire M."/>
            <person name="Marcet-Houben M."/>
            <person name="Mascher M."/>
            <person name="Morel G."/>
            <person name="Richard G.-F."/>
            <person name="Riechen J."/>
            <person name="Sacerdot C."/>
            <person name="Sarkar A."/>
            <person name="Savel G."/>
            <person name="Schacherer J."/>
            <person name="Sherman D."/>
            <person name="Straub M.-L."/>
            <person name="Stein N."/>
            <person name="Thierry A."/>
            <person name="Trautwein-Schult A."/>
            <person name="Westhof E."/>
            <person name="Worch S."/>
            <person name="Dujon B."/>
            <person name="Souciet J.-L."/>
            <person name="Wincker P."/>
            <person name="Scholz U."/>
            <person name="Neuveglise N."/>
        </authorList>
    </citation>
    <scope>NUCLEOTIDE SEQUENCE</scope>
    <source>
        <strain evidence="10">LS3</strain>
    </source>
</reference>
<comment type="subcellular location">
    <subcellularLocation>
        <location evidence="1">Endomembrane system</location>
        <topology evidence="1">Multi-pass membrane protein</topology>
    </subcellularLocation>
</comment>
<feature type="transmembrane region" description="Helical" evidence="8">
    <location>
        <begin position="303"/>
        <end position="321"/>
    </location>
</feature>
<keyword evidence="3" id="KW-0813">Transport</keyword>
<evidence type="ECO:0000259" key="9">
    <source>
        <dbReference type="PROSITE" id="PS50850"/>
    </source>
</evidence>
<comment type="similarity">
    <text evidence="2">Belongs to the major facilitator superfamily.</text>
</comment>
<dbReference type="Pfam" id="PF07690">
    <property type="entry name" value="MFS_1"/>
    <property type="match status" value="1"/>
</dbReference>
<evidence type="ECO:0000256" key="4">
    <source>
        <dbReference type="ARBA" id="ARBA00022692"/>
    </source>
</evidence>
<evidence type="ECO:0000256" key="7">
    <source>
        <dbReference type="SAM" id="MobiDB-lite"/>
    </source>
</evidence>
<gene>
    <name evidence="10" type="ORF">GNLVRS02_ARAD1B04554g</name>
</gene>
<feature type="transmembrane region" description="Helical" evidence="8">
    <location>
        <begin position="333"/>
        <end position="351"/>
    </location>
</feature>
<dbReference type="AlphaFoldDB" id="A0A060TB01"/>